<organism evidence="2 3">
    <name type="scientific">Prorocentrum cordatum</name>
    <dbReference type="NCBI Taxonomy" id="2364126"/>
    <lineage>
        <taxon>Eukaryota</taxon>
        <taxon>Sar</taxon>
        <taxon>Alveolata</taxon>
        <taxon>Dinophyceae</taxon>
        <taxon>Prorocentrales</taxon>
        <taxon>Prorocentraceae</taxon>
        <taxon>Prorocentrum</taxon>
    </lineage>
</organism>
<dbReference type="Proteomes" id="UP001189429">
    <property type="component" value="Unassembled WGS sequence"/>
</dbReference>
<reference evidence="2" key="1">
    <citation type="submission" date="2023-10" db="EMBL/GenBank/DDBJ databases">
        <authorList>
            <person name="Chen Y."/>
            <person name="Shah S."/>
            <person name="Dougan E. K."/>
            <person name="Thang M."/>
            <person name="Chan C."/>
        </authorList>
    </citation>
    <scope>NUCLEOTIDE SEQUENCE [LARGE SCALE GENOMIC DNA]</scope>
</reference>
<keyword evidence="3" id="KW-1185">Reference proteome</keyword>
<name>A0ABN9SFN7_9DINO</name>
<dbReference type="EMBL" id="CAUYUJ010011057">
    <property type="protein sequence ID" value="CAK0830888.1"/>
    <property type="molecule type" value="Genomic_DNA"/>
</dbReference>
<comment type="caution">
    <text evidence="2">The sequence shown here is derived from an EMBL/GenBank/DDBJ whole genome shotgun (WGS) entry which is preliminary data.</text>
</comment>
<protein>
    <recommendedName>
        <fullName evidence="4">Serine hydrolase</fullName>
    </recommendedName>
</protein>
<evidence type="ECO:0000313" key="2">
    <source>
        <dbReference type="EMBL" id="CAK0830888.1"/>
    </source>
</evidence>
<evidence type="ECO:0008006" key="4">
    <source>
        <dbReference type="Google" id="ProtNLM"/>
    </source>
</evidence>
<feature type="compositionally biased region" description="Low complexity" evidence="1">
    <location>
        <begin position="7"/>
        <end position="28"/>
    </location>
</feature>
<gene>
    <name evidence="2" type="ORF">PCOR1329_LOCUS29376</name>
</gene>
<accession>A0ABN9SFN7</accession>
<proteinExistence type="predicted"/>
<evidence type="ECO:0000256" key="1">
    <source>
        <dbReference type="SAM" id="MobiDB-lite"/>
    </source>
</evidence>
<evidence type="ECO:0000313" key="3">
    <source>
        <dbReference type="Proteomes" id="UP001189429"/>
    </source>
</evidence>
<sequence>MPRPKASRSSGSASSRSSSTQASASVSSGPRKVCVGGFPRAPFGRVLEARGRSALANLTAAARGRAVVKGHKLRKSYSIAIADATHANDFIERARNDPRSNQAMPLRVGKGAAADMRRWNHVFGYLWKRVRTHLSGANQRAPNVHLGSQGVKGTLYLIQDDDARLLFYMEAGDHDQFTIAPNSADLERFGMTPDVISQWIQAAQ</sequence>
<feature type="region of interest" description="Disordered" evidence="1">
    <location>
        <begin position="1"/>
        <end position="31"/>
    </location>
</feature>